<evidence type="ECO:0000256" key="5">
    <source>
        <dbReference type="ARBA" id="ARBA00022801"/>
    </source>
</evidence>
<keyword evidence="4" id="KW-0732">Signal</keyword>
<comment type="cofactor">
    <cofactor evidence="1">
        <name>Ca(2+)</name>
        <dbReference type="ChEBI" id="CHEBI:29108"/>
    </cofactor>
</comment>
<dbReference type="EMBL" id="BAABRL010000010">
    <property type="protein sequence ID" value="GAA5496913.1"/>
    <property type="molecule type" value="Genomic_DNA"/>
</dbReference>
<dbReference type="PANTHER" id="PTHR42693:SF42">
    <property type="entry name" value="ARYLSULFATASE G"/>
    <property type="match status" value="1"/>
</dbReference>
<gene>
    <name evidence="9" type="ORF">Rhal01_03101</name>
</gene>
<feature type="domain" description="Sulfatase N-terminal" evidence="8">
    <location>
        <begin position="24"/>
        <end position="369"/>
    </location>
</feature>
<protein>
    <submittedName>
        <fullName evidence="9">N-acetylgalactosamine-6-O-sulfatase</fullName>
    </submittedName>
</protein>
<dbReference type="InterPro" id="IPR017850">
    <property type="entry name" value="Alkaline_phosphatase_core_sf"/>
</dbReference>
<sequence>MLIMKRLLLFLLLITPVVAKPLTPNVVFILTDDQGWTDLEGFNEYSSKYYQTPALKKLAAEGFCFQRAYVEPVCSPTRADILTGLYPTRHHMYTVTDPKDSAKHQLGRRKNERQLDTKFTTISELLAKQGYRCAQIGKWHLGKAGTDTGPKARGFEITYGGSSQGMPGGGKSSTTGPQGPKGGKYWAAEDGSFPFLANLPANGKKGQYLTDRLTDEALKAMDEMKVDPFFLYFPHYGVHAPVQAPQSDIDLYKNRKKDPKHPGHKNADYAGMVSSIDRSMERVVKYLEETEDPRSPGKKLIENTFLVFMSDNGATSRTDNLPLVGKKATPYEGGVRVPLIIKWKDYRGSTETPVHAVDFFATIGELCGIKSLPNTDGISILPLLEGKGIEQRGLFRHQPVHVSGAPSSTIIKGRYKLLLQYNSPDSKKYLGYGHYEFYDLESPEGEQLNLAEGLDLAAPDLDQAFKNKQHKEVFLQLAKELNQWLADTDAALPYEKGTQKPVKLPKW</sequence>
<keyword evidence="5" id="KW-0378">Hydrolase</keyword>
<dbReference type="PROSITE" id="PS00523">
    <property type="entry name" value="SULFATASE_1"/>
    <property type="match status" value="1"/>
</dbReference>
<keyword evidence="10" id="KW-1185">Reference proteome</keyword>
<dbReference type="InterPro" id="IPR000917">
    <property type="entry name" value="Sulfatase_N"/>
</dbReference>
<keyword evidence="6" id="KW-0106">Calcium</keyword>
<comment type="similarity">
    <text evidence="2">Belongs to the sulfatase family.</text>
</comment>
<proteinExistence type="inferred from homology"/>
<dbReference type="PANTHER" id="PTHR42693">
    <property type="entry name" value="ARYLSULFATASE FAMILY MEMBER"/>
    <property type="match status" value="1"/>
</dbReference>
<evidence type="ECO:0000256" key="4">
    <source>
        <dbReference type="ARBA" id="ARBA00022729"/>
    </source>
</evidence>
<reference evidence="9 10" key="1">
    <citation type="submission" date="2024-02" db="EMBL/GenBank/DDBJ databases">
        <title>Rubritalea halochordaticola NBRC 107102.</title>
        <authorList>
            <person name="Ichikawa N."/>
            <person name="Katano-Makiyama Y."/>
            <person name="Hidaka K."/>
        </authorList>
    </citation>
    <scope>NUCLEOTIDE SEQUENCE [LARGE SCALE GENOMIC DNA]</scope>
    <source>
        <strain evidence="9 10">NBRC 107102</strain>
    </source>
</reference>
<evidence type="ECO:0000313" key="9">
    <source>
        <dbReference type="EMBL" id="GAA5496913.1"/>
    </source>
</evidence>
<dbReference type="Gene3D" id="3.40.720.10">
    <property type="entry name" value="Alkaline Phosphatase, subunit A"/>
    <property type="match status" value="1"/>
</dbReference>
<dbReference type="CDD" id="cd16144">
    <property type="entry name" value="ARS_like"/>
    <property type="match status" value="1"/>
</dbReference>
<evidence type="ECO:0000256" key="6">
    <source>
        <dbReference type="ARBA" id="ARBA00022837"/>
    </source>
</evidence>
<feature type="region of interest" description="Disordered" evidence="7">
    <location>
        <begin position="156"/>
        <end position="184"/>
    </location>
</feature>
<dbReference type="InterPro" id="IPR024607">
    <property type="entry name" value="Sulfatase_CS"/>
</dbReference>
<evidence type="ECO:0000256" key="2">
    <source>
        <dbReference type="ARBA" id="ARBA00008779"/>
    </source>
</evidence>
<dbReference type="InterPro" id="IPR050738">
    <property type="entry name" value="Sulfatase"/>
</dbReference>
<comment type="caution">
    <text evidence="9">The sequence shown here is derived from an EMBL/GenBank/DDBJ whole genome shotgun (WGS) entry which is preliminary data.</text>
</comment>
<evidence type="ECO:0000259" key="8">
    <source>
        <dbReference type="Pfam" id="PF00884"/>
    </source>
</evidence>
<evidence type="ECO:0000256" key="3">
    <source>
        <dbReference type="ARBA" id="ARBA00022723"/>
    </source>
</evidence>
<feature type="compositionally biased region" description="Gly residues" evidence="7">
    <location>
        <begin position="162"/>
        <end position="171"/>
    </location>
</feature>
<evidence type="ECO:0000256" key="7">
    <source>
        <dbReference type="SAM" id="MobiDB-lite"/>
    </source>
</evidence>
<dbReference type="Proteomes" id="UP001424741">
    <property type="component" value="Unassembled WGS sequence"/>
</dbReference>
<evidence type="ECO:0000313" key="10">
    <source>
        <dbReference type="Proteomes" id="UP001424741"/>
    </source>
</evidence>
<organism evidence="9 10">
    <name type="scientific">Rubritalea halochordaticola</name>
    <dbReference type="NCBI Taxonomy" id="714537"/>
    <lineage>
        <taxon>Bacteria</taxon>
        <taxon>Pseudomonadati</taxon>
        <taxon>Verrucomicrobiota</taxon>
        <taxon>Verrucomicrobiia</taxon>
        <taxon>Verrucomicrobiales</taxon>
        <taxon>Rubritaleaceae</taxon>
        <taxon>Rubritalea</taxon>
    </lineage>
</organism>
<keyword evidence="3" id="KW-0479">Metal-binding</keyword>
<dbReference type="Pfam" id="PF00884">
    <property type="entry name" value="Sulfatase"/>
    <property type="match status" value="1"/>
</dbReference>
<accession>A0ABP9V2L2</accession>
<evidence type="ECO:0000256" key="1">
    <source>
        <dbReference type="ARBA" id="ARBA00001913"/>
    </source>
</evidence>
<name>A0ABP9V2L2_9BACT</name>
<dbReference type="SUPFAM" id="SSF53649">
    <property type="entry name" value="Alkaline phosphatase-like"/>
    <property type="match status" value="1"/>
</dbReference>